<evidence type="ECO:0000259" key="2">
    <source>
        <dbReference type="Pfam" id="PF01370"/>
    </source>
</evidence>
<dbReference type="PANTHER" id="PTHR43000">
    <property type="entry name" value="DTDP-D-GLUCOSE 4,6-DEHYDRATASE-RELATED"/>
    <property type="match status" value="1"/>
</dbReference>
<gene>
    <name evidence="3" type="ORF">B0I35DRAFT_477255</name>
</gene>
<dbReference type="Gene3D" id="3.40.50.720">
    <property type="entry name" value="NAD(P)-binding Rossmann-like Domain"/>
    <property type="match status" value="1"/>
</dbReference>
<comment type="caution">
    <text evidence="3">The sequence shown here is derived from an EMBL/GenBank/DDBJ whole genome shotgun (WGS) entry which is preliminary data.</text>
</comment>
<dbReference type="SUPFAM" id="SSF51735">
    <property type="entry name" value="NAD(P)-binding Rossmann-fold domains"/>
    <property type="match status" value="1"/>
</dbReference>
<feature type="domain" description="NAD-dependent epimerase/dehydratase" evidence="2">
    <location>
        <begin position="6"/>
        <end position="220"/>
    </location>
</feature>
<reference evidence="3" key="1">
    <citation type="journal article" date="2021" name="Nat. Commun.">
        <title>Genetic determinants of endophytism in the Arabidopsis root mycobiome.</title>
        <authorList>
            <person name="Mesny F."/>
            <person name="Miyauchi S."/>
            <person name="Thiergart T."/>
            <person name="Pickel B."/>
            <person name="Atanasova L."/>
            <person name="Karlsson M."/>
            <person name="Huettel B."/>
            <person name="Barry K.W."/>
            <person name="Haridas S."/>
            <person name="Chen C."/>
            <person name="Bauer D."/>
            <person name="Andreopoulos W."/>
            <person name="Pangilinan J."/>
            <person name="LaButti K."/>
            <person name="Riley R."/>
            <person name="Lipzen A."/>
            <person name="Clum A."/>
            <person name="Drula E."/>
            <person name="Henrissat B."/>
            <person name="Kohler A."/>
            <person name="Grigoriev I.V."/>
            <person name="Martin F.M."/>
            <person name="Hacquard S."/>
        </authorList>
    </citation>
    <scope>NUCLEOTIDE SEQUENCE</scope>
    <source>
        <strain evidence="3">MPI-CAGE-CH-0235</strain>
    </source>
</reference>
<sequence>MAFFDVLVTGSSGHLGHALMLLLPTYGFKPLGLDILPSPTTHHTGSISDMSLVTSIFKTHPIKHVIHTATLHKPHVCSHTEQDFIDTNITGTLVLLQAAATNIGSKLESFIFFSTTSTFGAALSPAPGKPAVWIDETVVPKPKNIYGVTKVAAEDICFLAHKQLGIPVLVLRSSRFFPEEDDDDERRMAMNEENLKILEMAYRRCDLEDIVSATICAMAKARDIRWGRYIISAPPPFENDPDTLAMLDQNPAEVFGRVVPGIDAVLQTKGWKHLKRIDRVYDSSKAIEELGWKPKYTIHNTVACLAKGEEWRSKVTAAVGRKGYHAVTTGIYTKR</sequence>
<name>A0A8K0SU00_9HYPO</name>
<evidence type="ECO:0000313" key="4">
    <source>
        <dbReference type="Proteomes" id="UP000813444"/>
    </source>
</evidence>
<evidence type="ECO:0000313" key="3">
    <source>
        <dbReference type="EMBL" id="KAH7320688.1"/>
    </source>
</evidence>
<organism evidence="3 4">
    <name type="scientific">Stachybotrys elegans</name>
    <dbReference type="NCBI Taxonomy" id="80388"/>
    <lineage>
        <taxon>Eukaryota</taxon>
        <taxon>Fungi</taxon>
        <taxon>Dikarya</taxon>
        <taxon>Ascomycota</taxon>
        <taxon>Pezizomycotina</taxon>
        <taxon>Sordariomycetes</taxon>
        <taxon>Hypocreomycetidae</taxon>
        <taxon>Hypocreales</taxon>
        <taxon>Stachybotryaceae</taxon>
        <taxon>Stachybotrys</taxon>
    </lineage>
</organism>
<proteinExistence type="inferred from homology"/>
<dbReference type="AlphaFoldDB" id="A0A8K0SU00"/>
<keyword evidence="4" id="KW-1185">Reference proteome</keyword>
<dbReference type="EMBL" id="JAGPNK010000005">
    <property type="protein sequence ID" value="KAH7320688.1"/>
    <property type="molecule type" value="Genomic_DNA"/>
</dbReference>
<protein>
    <submittedName>
        <fullName evidence="3">Oxidoreductase</fullName>
    </submittedName>
</protein>
<comment type="similarity">
    <text evidence="1">Belongs to the NAD(P)-dependent epimerase/dehydratase family.</text>
</comment>
<dbReference type="Pfam" id="PF01370">
    <property type="entry name" value="Epimerase"/>
    <property type="match status" value="1"/>
</dbReference>
<dbReference type="Proteomes" id="UP000813444">
    <property type="component" value="Unassembled WGS sequence"/>
</dbReference>
<evidence type="ECO:0000256" key="1">
    <source>
        <dbReference type="ARBA" id="ARBA00007637"/>
    </source>
</evidence>
<dbReference type="OrthoDB" id="202470at2759"/>
<dbReference type="InterPro" id="IPR001509">
    <property type="entry name" value="Epimerase_deHydtase"/>
</dbReference>
<dbReference type="CDD" id="cd08946">
    <property type="entry name" value="SDR_e"/>
    <property type="match status" value="1"/>
</dbReference>
<accession>A0A8K0SU00</accession>
<dbReference type="InterPro" id="IPR036291">
    <property type="entry name" value="NAD(P)-bd_dom_sf"/>
</dbReference>